<gene>
    <name evidence="1" type="primary">RvY_12329-1</name>
    <name evidence="1" type="synonym">RvY_12329.1</name>
    <name evidence="1" type="ORF">RvY_12329</name>
</gene>
<protein>
    <submittedName>
        <fullName evidence="1">Uncharacterized protein</fullName>
    </submittedName>
</protein>
<organism evidence="1 2">
    <name type="scientific">Ramazzottius varieornatus</name>
    <name type="common">Water bear</name>
    <name type="synonym">Tardigrade</name>
    <dbReference type="NCBI Taxonomy" id="947166"/>
    <lineage>
        <taxon>Eukaryota</taxon>
        <taxon>Metazoa</taxon>
        <taxon>Ecdysozoa</taxon>
        <taxon>Tardigrada</taxon>
        <taxon>Eutardigrada</taxon>
        <taxon>Parachela</taxon>
        <taxon>Hypsibioidea</taxon>
        <taxon>Ramazzottiidae</taxon>
        <taxon>Ramazzottius</taxon>
    </lineage>
</organism>
<accession>A0A1D1VL52</accession>
<evidence type="ECO:0000313" key="2">
    <source>
        <dbReference type="Proteomes" id="UP000186922"/>
    </source>
</evidence>
<reference evidence="1 2" key="1">
    <citation type="journal article" date="2016" name="Nat. Commun.">
        <title>Extremotolerant tardigrade genome and improved radiotolerance of human cultured cells by tardigrade-unique protein.</title>
        <authorList>
            <person name="Hashimoto T."/>
            <person name="Horikawa D.D."/>
            <person name="Saito Y."/>
            <person name="Kuwahara H."/>
            <person name="Kozuka-Hata H."/>
            <person name="Shin-I T."/>
            <person name="Minakuchi Y."/>
            <person name="Ohishi K."/>
            <person name="Motoyama A."/>
            <person name="Aizu T."/>
            <person name="Enomoto A."/>
            <person name="Kondo K."/>
            <person name="Tanaka S."/>
            <person name="Hara Y."/>
            <person name="Koshikawa S."/>
            <person name="Sagara H."/>
            <person name="Miura T."/>
            <person name="Yokobori S."/>
            <person name="Miyagawa K."/>
            <person name="Suzuki Y."/>
            <person name="Kubo T."/>
            <person name="Oyama M."/>
            <person name="Kohara Y."/>
            <person name="Fujiyama A."/>
            <person name="Arakawa K."/>
            <person name="Katayama T."/>
            <person name="Toyoda A."/>
            <person name="Kunieda T."/>
        </authorList>
    </citation>
    <scope>NUCLEOTIDE SEQUENCE [LARGE SCALE GENOMIC DNA]</scope>
    <source>
        <strain evidence="1 2">YOKOZUNA-1</strain>
    </source>
</reference>
<evidence type="ECO:0000313" key="1">
    <source>
        <dbReference type="EMBL" id="GAV01651.1"/>
    </source>
</evidence>
<keyword evidence="2" id="KW-1185">Reference proteome</keyword>
<dbReference type="EMBL" id="BDGG01000007">
    <property type="protein sequence ID" value="GAV01651.1"/>
    <property type="molecule type" value="Genomic_DNA"/>
</dbReference>
<proteinExistence type="predicted"/>
<dbReference type="Proteomes" id="UP000186922">
    <property type="component" value="Unassembled WGS sequence"/>
</dbReference>
<dbReference type="OrthoDB" id="7700903at2759"/>
<sequence length="195" mass="21866">MEVVTERFDMVHYVPVLLTNFENITINLANDLGDLVKFHAGKSTKSLFAKIATFAKPVLAAAAPHARKAFNAAEPHLREAHNSAAKDVTTRARDAIVQRLAPPQEEQDRHKRKAIRAPPLKRLLRRTRLYLKMAFLIEDFHIPVSSNGLLDLSSVTLELDLAIKVRSKGLDWTFVGPEDQVCPIDNILHSLFPFG</sequence>
<dbReference type="AlphaFoldDB" id="A0A1D1VL52"/>
<name>A0A1D1VL52_RAMVA</name>
<comment type="caution">
    <text evidence="1">The sequence shown here is derived from an EMBL/GenBank/DDBJ whole genome shotgun (WGS) entry which is preliminary data.</text>
</comment>